<dbReference type="RefSeq" id="WP_290272186.1">
    <property type="nucleotide sequence ID" value="NZ_JAUFQP010000013.1"/>
</dbReference>
<sequence length="204" mass="23542">MKQVITILLLVLLNISCFSQKGKQTDRDLVFMDACSGNRINPEFKIKTYSETYQMITAYINRGDLIARYTVLLDPINDTINIPKILFAYKSQTDDSNWNTMNCDQICNGTETEFHPNGNKSTEGVFVNGKPLEIKTFRENGSMISHAFYNTMSIDFSRINYYSDEDELIKYQTYENNEMETIIKVFDKNGTLINTSVEKKNPEK</sequence>
<protein>
    <submittedName>
        <fullName evidence="1">Toxin-antitoxin system YwqK family antitoxin</fullName>
    </submittedName>
</protein>
<evidence type="ECO:0000313" key="2">
    <source>
        <dbReference type="Proteomes" id="UP001589590"/>
    </source>
</evidence>
<dbReference type="SUPFAM" id="SSF82185">
    <property type="entry name" value="Histone H3 K4-specific methyltransferase SET7/9 N-terminal domain"/>
    <property type="match status" value="1"/>
</dbReference>
<organism evidence="1 2">
    <name type="scientific">Algibacter miyuki</name>
    <dbReference type="NCBI Taxonomy" id="1306933"/>
    <lineage>
        <taxon>Bacteria</taxon>
        <taxon>Pseudomonadati</taxon>
        <taxon>Bacteroidota</taxon>
        <taxon>Flavobacteriia</taxon>
        <taxon>Flavobacteriales</taxon>
        <taxon>Flavobacteriaceae</taxon>
        <taxon>Algibacter</taxon>
    </lineage>
</organism>
<dbReference type="EMBL" id="JBHMFA010000009">
    <property type="protein sequence ID" value="MFB9105827.1"/>
    <property type="molecule type" value="Genomic_DNA"/>
</dbReference>
<reference evidence="1 2" key="1">
    <citation type="submission" date="2024-09" db="EMBL/GenBank/DDBJ databases">
        <authorList>
            <person name="Sun Q."/>
            <person name="Mori K."/>
        </authorList>
    </citation>
    <scope>NUCLEOTIDE SEQUENCE [LARGE SCALE GENOMIC DNA]</scope>
    <source>
        <strain evidence="1 2">CECT 8300</strain>
    </source>
</reference>
<comment type="caution">
    <text evidence="1">The sequence shown here is derived from an EMBL/GenBank/DDBJ whole genome shotgun (WGS) entry which is preliminary data.</text>
</comment>
<proteinExistence type="predicted"/>
<evidence type="ECO:0000313" key="1">
    <source>
        <dbReference type="EMBL" id="MFB9105827.1"/>
    </source>
</evidence>
<dbReference type="Gene3D" id="3.90.930.1">
    <property type="match status" value="1"/>
</dbReference>
<keyword evidence="2" id="KW-1185">Reference proteome</keyword>
<gene>
    <name evidence="1" type="ORF">ACFFU1_13045</name>
</gene>
<dbReference type="Proteomes" id="UP001589590">
    <property type="component" value="Unassembled WGS sequence"/>
</dbReference>
<accession>A0ABV5H1Q1</accession>
<name>A0ABV5H1Q1_9FLAO</name>